<dbReference type="AlphaFoldDB" id="A0A9W9EFV1"/>
<dbReference type="Proteomes" id="UP001149165">
    <property type="component" value="Unassembled WGS sequence"/>
</dbReference>
<keyword evidence="2" id="KW-0472">Membrane</keyword>
<keyword evidence="2" id="KW-1133">Transmembrane helix</keyword>
<evidence type="ECO:0000313" key="3">
    <source>
        <dbReference type="EMBL" id="KAJ5080966.1"/>
    </source>
</evidence>
<comment type="caution">
    <text evidence="3">The sequence shown here is derived from an EMBL/GenBank/DDBJ whole genome shotgun (WGS) entry which is preliminary data.</text>
</comment>
<feature type="compositionally biased region" description="Low complexity" evidence="1">
    <location>
        <begin position="219"/>
        <end position="232"/>
    </location>
</feature>
<feature type="compositionally biased region" description="Basic residues" evidence="1">
    <location>
        <begin position="190"/>
        <end position="200"/>
    </location>
</feature>
<dbReference type="OrthoDB" id="4188781at2759"/>
<feature type="compositionally biased region" description="Basic and acidic residues" evidence="1">
    <location>
        <begin position="233"/>
        <end position="242"/>
    </location>
</feature>
<feature type="region of interest" description="Disordered" evidence="1">
    <location>
        <begin position="333"/>
        <end position="358"/>
    </location>
</feature>
<name>A0A9W9EFV1_9EURO</name>
<reference evidence="3" key="2">
    <citation type="journal article" date="2023" name="IMA Fungus">
        <title>Comparative genomic study of the Penicillium genus elucidates a diverse pangenome and 15 lateral gene transfer events.</title>
        <authorList>
            <person name="Petersen C."/>
            <person name="Sorensen T."/>
            <person name="Nielsen M.R."/>
            <person name="Sondergaard T.E."/>
            <person name="Sorensen J.L."/>
            <person name="Fitzpatrick D.A."/>
            <person name="Frisvad J.C."/>
            <person name="Nielsen K.L."/>
        </authorList>
    </citation>
    <scope>NUCLEOTIDE SEQUENCE</scope>
    <source>
        <strain evidence="3">IBT 30069</strain>
    </source>
</reference>
<reference evidence="3" key="1">
    <citation type="submission" date="2022-11" db="EMBL/GenBank/DDBJ databases">
        <authorList>
            <person name="Petersen C."/>
        </authorList>
    </citation>
    <scope>NUCLEOTIDE SEQUENCE</scope>
    <source>
        <strain evidence="3">IBT 30069</strain>
    </source>
</reference>
<feature type="transmembrane region" description="Helical" evidence="2">
    <location>
        <begin position="47"/>
        <end position="65"/>
    </location>
</feature>
<feature type="transmembrane region" description="Helical" evidence="2">
    <location>
        <begin position="116"/>
        <end position="137"/>
    </location>
</feature>
<feature type="transmembrane region" description="Helical" evidence="2">
    <location>
        <begin position="77"/>
        <end position="96"/>
    </location>
</feature>
<dbReference type="EMBL" id="JAPQKH010000012">
    <property type="protein sequence ID" value="KAJ5080966.1"/>
    <property type="molecule type" value="Genomic_DNA"/>
</dbReference>
<feature type="compositionally biased region" description="Low complexity" evidence="1">
    <location>
        <begin position="262"/>
        <end position="275"/>
    </location>
</feature>
<feature type="compositionally biased region" description="Low complexity" evidence="1">
    <location>
        <begin position="166"/>
        <end position="176"/>
    </location>
</feature>
<organism evidence="3 4">
    <name type="scientific">Penicillium angulare</name>
    <dbReference type="NCBI Taxonomy" id="116970"/>
    <lineage>
        <taxon>Eukaryota</taxon>
        <taxon>Fungi</taxon>
        <taxon>Dikarya</taxon>
        <taxon>Ascomycota</taxon>
        <taxon>Pezizomycotina</taxon>
        <taxon>Eurotiomycetes</taxon>
        <taxon>Eurotiomycetidae</taxon>
        <taxon>Eurotiales</taxon>
        <taxon>Aspergillaceae</taxon>
        <taxon>Penicillium</taxon>
    </lineage>
</organism>
<evidence type="ECO:0000256" key="1">
    <source>
        <dbReference type="SAM" id="MobiDB-lite"/>
    </source>
</evidence>
<keyword evidence="4" id="KW-1185">Reference proteome</keyword>
<feature type="region of interest" description="Disordered" evidence="1">
    <location>
        <begin position="156"/>
        <end position="205"/>
    </location>
</feature>
<proteinExistence type="predicted"/>
<accession>A0A9W9EFV1</accession>
<gene>
    <name evidence="3" type="ORF">N7456_013676</name>
</gene>
<evidence type="ECO:0000256" key="2">
    <source>
        <dbReference type="SAM" id="Phobius"/>
    </source>
</evidence>
<keyword evidence="2" id="KW-0812">Transmembrane</keyword>
<feature type="transmembrane region" description="Helical" evidence="2">
    <location>
        <begin position="7"/>
        <end position="27"/>
    </location>
</feature>
<feature type="region of interest" description="Disordered" evidence="1">
    <location>
        <begin position="218"/>
        <end position="276"/>
    </location>
</feature>
<protein>
    <submittedName>
        <fullName evidence="3">Uncharacterized protein</fullName>
    </submittedName>
</protein>
<feature type="compositionally biased region" description="Low complexity" evidence="1">
    <location>
        <begin position="243"/>
        <end position="254"/>
    </location>
</feature>
<sequence>MFSNTLLYSLAGTSMLSLIIVVILNALTYGATQSLSSSTRTTELAPVALSVISCMAMIMLTFLVHREIHQNIQWPRWKIGILFLTITYFIVATGSTAGTMATTHPTLPSLWIARSIFWGLSVFTEGCYCGYLLVLCFQPKPETAWPRSYTLSQELKALPESPSPSPSVTTPTQTLSDPYPDMNRFDTRRGSLRKYPRRSNRYSGGTLCFEQNKHASFDTTSTASTTPTTPTAPHHDINENHNQHNNQQQQLQIPHENDTRPLLRGSSSIRSLPSLRIRDQSPQLSLDNLLQSPSASASASASRYDLSLNLVSPTASMEALGFSSEDRIHPLFRTTSPCPSPTPSPGTRVKASPSAGQTITHKTVTRMRSARSLREHRSGSPFLSEEEKNMALIHAGHVRRSITQYEKRYDLNESPEE</sequence>
<evidence type="ECO:0000313" key="4">
    <source>
        <dbReference type="Proteomes" id="UP001149165"/>
    </source>
</evidence>